<gene>
    <name evidence="1" type="ORF">CLOSTMETH_02388</name>
</gene>
<evidence type="ECO:0000313" key="2">
    <source>
        <dbReference type="Proteomes" id="UP000003340"/>
    </source>
</evidence>
<comment type="caution">
    <text evidence="1">The sequence shown here is derived from an EMBL/GenBank/DDBJ whole genome shotgun (WGS) entry which is preliminary data.</text>
</comment>
<name>C0EEU9_9FIRM</name>
<sequence length="72" mass="8218">MLFPFRNPINPDTLSFGGISTSMWIWSGPPSASMIFTPFHLHHSRSIFPISPLCSPQNIFLLYFGANTIWYL</sequence>
<reference evidence="1 2" key="2">
    <citation type="submission" date="2009-02" db="EMBL/GenBank/DDBJ databases">
        <title>Draft genome sequence of Clostridium methylpentosum (DSM 5476).</title>
        <authorList>
            <person name="Sudarsanam P."/>
            <person name="Ley R."/>
            <person name="Guruge J."/>
            <person name="Turnbaugh P.J."/>
            <person name="Mahowald M."/>
            <person name="Liep D."/>
            <person name="Gordon J."/>
        </authorList>
    </citation>
    <scope>NUCLEOTIDE SEQUENCE [LARGE SCALE GENOMIC DNA]</scope>
    <source>
        <strain evidence="1 2">DSM 5476</strain>
    </source>
</reference>
<proteinExistence type="predicted"/>
<keyword evidence="2" id="KW-1185">Reference proteome</keyword>
<evidence type="ECO:0000313" key="1">
    <source>
        <dbReference type="EMBL" id="EEG29992.1"/>
    </source>
</evidence>
<accession>C0EEU9</accession>
<organism evidence="1 2">
    <name type="scientific">[Clostridium] methylpentosum DSM 5476</name>
    <dbReference type="NCBI Taxonomy" id="537013"/>
    <lineage>
        <taxon>Bacteria</taxon>
        <taxon>Bacillati</taxon>
        <taxon>Bacillota</taxon>
        <taxon>Clostridia</taxon>
        <taxon>Eubacteriales</taxon>
        <taxon>Oscillospiraceae</taxon>
        <taxon>Oscillospiraceae incertae sedis</taxon>
    </lineage>
</organism>
<dbReference type="EMBL" id="ACEC01000078">
    <property type="protein sequence ID" value="EEG29992.1"/>
    <property type="molecule type" value="Genomic_DNA"/>
</dbReference>
<dbReference type="HOGENOM" id="CLU_2715265_0_0_9"/>
<dbReference type="AlphaFoldDB" id="C0EEU9"/>
<reference evidence="1 2" key="1">
    <citation type="submission" date="2009-01" db="EMBL/GenBank/DDBJ databases">
        <authorList>
            <person name="Fulton L."/>
            <person name="Clifton S."/>
            <person name="Fulton B."/>
            <person name="Xu J."/>
            <person name="Minx P."/>
            <person name="Pepin K.H."/>
            <person name="Johnson M."/>
            <person name="Bhonagiri V."/>
            <person name="Nash W.E."/>
            <person name="Mardis E.R."/>
            <person name="Wilson R.K."/>
        </authorList>
    </citation>
    <scope>NUCLEOTIDE SEQUENCE [LARGE SCALE GENOMIC DNA]</scope>
    <source>
        <strain evidence="1 2">DSM 5476</strain>
    </source>
</reference>
<dbReference type="Proteomes" id="UP000003340">
    <property type="component" value="Unassembled WGS sequence"/>
</dbReference>
<protein>
    <submittedName>
        <fullName evidence="1">Uncharacterized protein</fullName>
    </submittedName>
</protein>